<feature type="transmembrane region" description="Helical" evidence="7">
    <location>
        <begin position="178"/>
        <end position="197"/>
    </location>
</feature>
<evidence type="ECO:0000259" key="8">
    <source>
        <dbReference type="Pfam" id="PF01694"/>
    </source>
</evidence>
<feature type="transmembrane region" description="Helical" evidence="7">
    <location>
        <begin position="45"/>
        <end position="71"/>
    </location>
</feature>
<feature type="transmembrane region" description="Helical" evidence="7">
    <location>
        <begin position="238"/>
        <end position="256"/>
    </location>
</feature>
<dbReference type="PANTHER" id="PTHR43731">
    <property type="entry name" value="RHOMBOID PROTEASE"/>
    <property type="match status" value="1"/>
</dbReference>
<evidence type="ECO:0000256" key="3">
    <source>
        <dbReference type="ARBA" id="ARBA00022692"/>
    </source>
</evidence>
<dbReference type="InterPro" id="IPR022764">
    <property type="entry name" value="Peptidase_S54_rhomboid_dom"/>
</dbReference>
<feature type="transmembrane region" description="Helical" evidence="7">
    <location>
        <begin position="7"/>
        <end position="25"/>
    </location>
</feature>
<keyword evidence="3 7" id="KW-0812">Transmembrane</keyword>
<feature type="transmembrane region" description="Helical" evidence="7">
    <location>
        <begin position="83"/>
        <end position="101"/>
    </location>
</feature>
<dbReference type="RefSeq" id="WP_149070074.1">
    <property type="nucleotide sequence ID" value="NZ_VTHL01000004.1"/>
</dbReference>
<dbReference type="Proteomes" id="UP000322791">
    <property type="component" value="Unassembled WGS sequence"/>
</dbReference>
<name>A0A5D6VBF2_9BACT</name>
<organism evidence="9 10">
    <name type="scientific">Hymenobacter lutimineralis</name>
    <dbReference type="NCBI Taxonomy" id="2606448"/>
    <lineage>
        <taxon>Bacteria</taxon>
        <taxon>Pseudomonadati</taxon>
        <taxon>Bacteroidota</taxon>
        <taxon>Cytophagia</taxon>
        <taxon>Cytophagales</taxon>
        <taxon>Hymenobacteraceae</taxon>
        <taxon>Hymenobacter</taxon>
    </lineage>
</organism>
<feature type="transmembrane region" description="Helical" evidence="7">
    <location>
        <begin position="204"/>
        <end position="226"/>
    </location>
</feature>
<comment type="caution">
    <text evidence="9">The sequence shown here is derived from an EMBL/GenBank/DDBJ whole genome shotgun (WGS) entry which is preliminary data.</text>
</comment>
<evidence type="ECO:0000256" key="2">
    <source>
        <dbReference type="ARBA" id="ARBA00009045"/>
    </source>
</evidence>
<dbReference type="Gene3D" id="1.20.1540.10">
    <property type="entry name" value="Rhomboid-like"/>
    <property type="match status" value="1"/>
</dbReference>
<keyword evidence="5 7" id="KW-1133">Transmembrane helix</keyword>
<keyword evidence="4" id="KW-0378">Hydrolase</keyword>
<dbReference type="SUPFAM" id="SSF144091">
    <property type="entry name" value="Rhomboid-like"/>
    <property type="match status" value="1"/>
</dbReference>
<dbReference type="InterPro" id="IPR050925">
    <property type="entry name" value="Rhomboid_protease_S54"/>
</dbReference>
<reference evidence="9 10" key="1">
    <citation type="submission" date="2019-08" db="EMBL/GenBank/DDBJ databases">
        <authorList>
            <person name="Seo M.-J."/>
        </authorList>
    </citation>
    <scope>NUCLEOTIDE SEQUENCE [LARGE SCALE GENOMIC DNA]</scope>
    <source>
        <strain evidence="9 10">KIGAM108</strain>
    </source>
</reference>
<dbReference type="Pfam" id="PF01694">
    <property type="entry name" value="Rhomboid"/>
    <property type="match status" value="2"/>
</dbReference>
<protein>
    <submittedName>
        <fullName evidence="9">Rhomboid family intramembrane serine protease</fullName>
    </submittedName>
</protein>
<proteinExistence type="inferred from homology"/>
<evidence type="ECO:0000313" key="10">
    <source>
        <dbReference type="Proteomes" id="UP000322791"/>
    </source>
</evidence>
<evidence type="ECO:0000256" key="7">
    <source>
        <dbReference type="SAM" id="Phobius"/>
    </source>
</evidence>
<evidence type="ECO:0000256" key="1">
    <source>
        <dbReference type="ARBA" id="ARBA00004141"/>
    </source>
</evidence>
<dbReference type="PANTHER" id="PTHR43731:SF14">
    <property type="entry name" value="PRESENILIN-ASSOCIATED RHOMBOID-LIKE PROTEIN, MITOCHONDRIAL"/>
    <property type="match status" value="1"/>
</dbReference>
<dbReference type="InterPro" id="IPR035952">
    <property type="entry name" value="Rhomboid-like_sf"/>
</dbReference>
<evidence type="ECO:0000256" key="6">
    <source>
        <dbReference type="ARBA" id="ARBA00023136"/>
    </source>
</evidence>
<dbReference type="AlphaFoldDB" id="A0A5D6VBF2"/>
<keyword evidence="10" id="KW-1185">Reference proteome</keyword>
<dbReference type="EMBL" id="VTHL01000004">
    <property type="protein sequence ID" value="TYZ11894.1"/>
    <property type="molecule type" value="Genomic_DNA"/>
</dbReference>
<dbReference type="GO" id="GO:0004252">
    <property type="term" value="F:serine-type endopeptidase activity"/>
    <property type="evidence" value="ECO:0007669"/>
    <property type="project" value="InterPro"/>
</dbReference>
<keyword evidence="6 7" id="KW-0472">Membrane</keyword>
<keyword evidence="9" id="KW-0645">Protease</keyword>
<sequence>MFRITPVVRNLILINVLLFFLQGMFPELTVYGSLHPIGSSLLYPWQFVTYMFLHGGLGHLFSNMITLLFFGASLEDVWGGKKLVTFWLICGLGAGILYQGVRYYELREMNESRLAFHEQPSGVAFAEFFREHVPQAGESYALVARQMQKTPDDAQLMEGAKQTVDAIYRQAMDSPQSGMLGASGAVFGILFALAYLFPNQKMFIFPLPIPISIWLYVFLFTAYELWKGIHPTPGDNVAHFAHLGGMLVGFIVLKVWERRGV</sequence>
<comment type="similarity">
    <text evidence="2">Belongs to the peptidase S54 family.</text>
</comment>
<comment type="subcellular location">
    <subcellularLocation>
        <location evidence="1">Membrane</location>
        <topology evidence="1">Multi-pass membrane protein</topology>
    </subcellularLocation>
</comment>
<feature type="domain" description="Peptidase S54 rhomboid" evidence="8">
    <location>
        <begin position="175"/>
        <end position="252"/>
    </location>
</feature>
<dbReference type="GO" id="GO:0016020">
    <property type="term" value="C:membrane"/>
    <property type="evidence" value="ECO:0007669"/>
    <property type="project" value="UniProtKB-SubCell"/>
</dbReference>
<accession>A0A5D6VBF2</accession>
<evidence type="ECO:0000256" key="5">
    <source>
        <dbReference type="ARBA" id="ARBA00022989"/>
    </source>
</evidence>
<feature type="domain" description="Peptidase S54 rhomboid" evidence="8">
    <location>
        <begin position="45"/>
        <end position="99"/>
    </location>
</feature>
<evidence type="ECO:0000313" key="9">
    <source>
        <dbReference type="EMBL" id="TYZ11894.1"/>
    </source>
</evidence>
<evidence type="ECO:0000256" key="4">
    <source>
        <dbReference type="ARBA" id="ARBA00022801"/>
    </source>
</evidence>
<gene>
    <name evidence="9" type="ORF">FY528_05945</name>
</gene>
<dbReference type="GO" id="GO:0006508">
    <property type="term" value="P:proteolysis"/>
    <property type="evidence" value="ECO:0007669"/>
    <property type="project" value="UniProtKB-KW"/>
</dbReference>